<dbReference type="AlphaFoldDB" id="A0A449B259"/>
<dbReference type="Proteomes" id="UP000290985">
    <property type="component" value="Chromosome"/>
</dbReference>
<reference evidence="2 3" key="1">
    <citation type="submission" date="2019-01" db="EMBL/GenBank/DDBJ databases">
        <authorList>
            <consortium name="Pathogen Informatics"/>
        </authorList>
    </citation>
    <scope>NUCLEOTIDE SEQUENCE [LARGE SCALE GENOMIC DNA]</scope>
    <source>
        <strain evidence="2 3">NCTC10181</strain>
    </source>
</reference>
<evidence type="ECO:0008006" key="4">
    <source>
        <dbReference type="Google" id="ProtNLM"/>
    </source>
</evidence>
<dbReference type="KEGG" id="mcit:NCTC10181_00508"/>
<dbReference type="PROSITE" id="PS51257">
    <property type="entry name" value="PROKAR_LIPOPROTEIN"/>
    <property type="match status" value="1"/>
</dbReference>
<proteinExistence type="predicted"/>
<accession>A0A449B259</accession>
<sequence length="158" mass="18045">MKKILNLLSITSAAILPVAVAISCTSKKPRISEQGTIEFSIINQEELEKAIKASDKSYITLYFRPSKNQFREYRKEPNLLSVPKGTPELKGLKSDGVTEIKSIKLFYKDYKYPKNNVEDVKVKQGYVVIQYLLNDKLYQQELKLPEKASGENNPEKQT</sequence>
<feature type="chain" id="PRO_5019351274" description="Lipoprotein" evidence="1">
    <location>
        <begin position="22"/>
        <end position="158"/>
    </location>
</feature>
<organism evidence="2 3">
    <name type="scientific">Mycoplasmopsis citelli</name>
    <dbReference type="NCBI Taxonomy" id="171281"/>
    <lineage>
        <taxon>Bacteria</taxon>
        <taxon>Bacillati</taxon>
        <taxon>Mycoplasmatota</taxon>
        <taxon>Mycoplasmoidales</taxon>
        <taxon>Metamycoplasmataceae</taxon>
        <taxon>Mycoplasmopsis</taxon>
    </lineage>
</organism>
<gene>
    <name evidence="2" type="ORF">NCTC10181_00508</name>
</gene>
<name>A0A449B259_9BACT</name>
<evidence type="ECO:0000313" key="3">
    <source>
        <dbReference type="Proteomes" id="UP000290985"/>
    </source>
</evidence>
<evidence type="ECO:0000313" key="2">
    <source>
        <dbReference type="EMBL" id="VEU74651.1"/>
    </source>
</evidence>
<dbReference type="EMBL" id="LR215036">
    <property type="protein sequence ID" value="VEU74651.1"/>
    <property type="molecule type" value="Genomic_DNA"/>
</dbReference>
<dbReference type="OrthoDB" id="403146at2"/>
<feature type="signal peptide" evidence="1">
    <location>
        <begin position="1"/>
        <end position="21"/>
    </location>
</feature>
<keyword evidence="3" id="KW-1185">Reference proteome</keyword>
<dbReference type="RefSeq" id="WP_129725459.1">
    <property type="nucleotide sequence ID" value="NZ_LR215036.1"/>
</dbReference>
<evidence type="ECO:0000256" key="1">
    <source>
        <dbReference type="SAM" id="SignalP"/>
    </source>
</evidence>
<keyword evidence="1" id="KW-0732">Signal</keyword>
<protein>
    <recommendedName>
        <fullName evidence="4">Lipoprotein</fullName>
    </recommendedName>
</protein>